<organism evidence="1 2">
    <name type="scientific">Rhododendron molle</name>
    <name type="common">Chinese azalea</name>
    <name type="synonym">Azalea mollis</name>
    <dbReference type="NCBI Taxonomy" id="49168"/>
    <lineage>
        <taxon>Eukaryota</taxon>
        <taxon>Viridiplantae</taxon>
        <taxon>Streptophyta</taxon>
        <taxon>Embryophyta</taxon>
        <taxon>Tracheophyta</taxon>
        <taxon>Spermatophyta</taxon>
        <taxon>Magnoliopsida</taxon>
        <taxon>eudicotyledons</taxon>
        <taxon>Gunneridae</taxon>
        <taxon>Pentapetalae</taxon>
        <taxon>asterids</taxon>
        <taxon>Ericales</taxon>
        <taxon>Ericaceae</taxon>
        <taxon>Ericoideae</taxon>
        <taxon>Rhodoreae</taxon>
        <taxon>Rhododendron</taxon>
    </lineage>
</organism>
<comment type="caution">
    <text evidence="1">The sequence shown here is derived from an EMBL/GenBank/DDBJ whole genome shotgun (WGS) entry which is preliminary data.</text>
</comment>
<keyword evidence="2" id="KW-1185">Reference proteome</keyword>
<proteinExistence type="predicted"/>
<sequence length="799" mass="89482">MAAEDGEVAVAEAEKQEEEDQVVNPWEVSAKEGGKIDYDKLIVQFGCQRLDQSIIDRVQRLTSRPPHVFLRRGVFFAHRDFNEILDAYERGEKFYLYTGRGPSSEALHLGHLVPFMFTKYLQDAFKVPLVIQLTDDEKCMWKNLSVEESKRLARENAKDIIACGFDISRTFIFSDFNYVGGAFYENMVRIGKCVTYNKVVGIFGFTGEDHIGKISFPPVQAAPSFPSSFPHLFSGKDNPRCLIPCAIDQVDSSLHLNAFVHDPYFRMTRDVAPRLGYHKPALIESLFFPALQGETGKMSASDPNSAIYVTDSGKILKNKISKYAFSGGQDSIENHRKYGANLEVDISIKYLGFFLEDDAELEHIKREYGEGRMLTGEVKKRLGEVLTELVERHQRARATVTDENTNWEELYIVINFGYLHTSKSMQSMSSLVELVLLVLVAFLWLIATRVCSQSQLEPQVPGLFIFGDSLIDNGNNNDLPTLAKANFWPYGIDFPQGTTGRFTNGRTYVDILAQLLGFPDYIPTYSRIQGRTILRGVNYASGAAGIRNESGKLLGANVPMREQVARFGRTVQVISRRYFRGDCSGLMGYLSQCIIVSGLGSNDYLNNYFMPKFSTSTVYTPKAFAASLLEDYSSQLTALYKFGARKIIVAGVGQIGCMPYQVAQYTGRNCNGSRCNEEYNNAVDLFNTGLRKLVDHFNSGHELPGSKFVYIDLNQASKDLILNGASYGFEVVDKACCGVGKTNGLCLPLQQPCNDRTKYLFWDSFHPTEAANIVVANKSFYSNSPSYAYPISIHQLAML</sequence>
<evidence type="ECO:0000313" key="2">
    <source>
        <dbReference type="Proteomes" id="UP001062846"/>
    </source>
</evidence>
<protein>
    <submittedName>
        <fullName evidence="1">Uncharacterized protein</fullName>
    </submittedName>
</protein>
<evidence type="ECO:0000313" key="1">
    <source>
        <dbReference type="EMBL" id="KAI8526528.1"/>
    </source>
</evidence>
<gene>
    <name evidence="1" type="ORF">RHMOL_Rhmol12G0003800</name>
</gene>
<reference evidence="1" key="1">
    <citation type="submission" date="2022-02" db="EMBL/GenBank/DDBJ databases">
        <title>Plant Genome Project.</title>
        <authorList>
            <person name="Zhang R.-G."/>
        </authorList>
    </citation>
    <scope>NUCLEOTIDE SEQUENCE</scope>
    <source>
        <strain evidence="1">AT1</strain>
    </source>
</reference>
<accession>A0ACC0LEG3</accession>
<dbReference type="EMBL" id="CM046399">
    <property type="protein sequence ID" value="KAI8526528.1"/>
    <property type="molecule type" value="Genomic_DNA"/>
</dbReference>
<name>A0ACC0LEG3_RHOML</name>
<dbReference type="Proteomes" id="UP001062846">
    <property type="component" value="Chromosome 12"/>
</dbReference>